<dbReference type="KEGG" id="tet:TTHERM_000047754"/>
<reference evidence="3" key="1">
    <citation type="journal article" date="2006" name="PLoS Biol.">
        <title>Macronuclear genome sequence of the ciliate Tetrahymena thermophila, a model eukaryote.</title>
        <authorList>
            <person name="Eisen J.A."/>
            <person name="Coyne R.S."/>
            <person name="Wu M."/>
            <person name="Wu D."/>
            <person name="Thiagarajan M."/>
            <person name="Wortman J.R."/>
            <person name="Badger J.H."/>
            <person name="Ren Q."/>
            <person name="Amedeo P."/>
            <person name="Jones K.M."/>
            <person name="Tallon L.J."/>
            <person name="Delcher A.L."/>
            <person name="Salzberg S.L."/>
            <person name="Silva J.C."/>
            <person name="Haas B.J."/>
            <person name="Majoros W.H."/>
            <person name="Farzad M."/>
            <person name="Carlton J.M."/>
            <person name="Smith R.K. Jr."/>
            <person name="Garg J."/>
            <person name="Pearlman R.E."/>
            <person name="Karrer K.M."/>
            <person name="Sun L."/>
            <person name="Manning G."/>
            <person name="Elde N.C."/>
            <person name="Turkewitz A.P."/>
            <person name="Asai D.J."/>
            <person name="Wilkes D.E."/>
            <person name="Wang Y."/>
            <person name="Cai H."/>
            <person name="Collins K."/>
            <person name="Stewart B.A."/>
            <person name="Lee S.R."/>
            <person name="Wilamowska K."/>
            <person name="Weinberg Z."/>
            <person name="Ruzzo W.L."/>
            <person name="Wloga D."/>
            <person name="Gaertig J."/>
            <person name="Frankel J."/>
            <person name="Tsao C.-C."/>
            <person name="Gorovsky M.A."/>
            <person name="Keeling P.J."/>
            <person name="Waller R.F."/>
            <person name="Patron N.J."/>
            <person name="Cherry J.M."/>
            <person name="Stover N.A."/>
            <person name="Krieger C.J."/>
            <person name="del Toro C."/>
            <person name="Ryder H.F."/>
            <person name="Williamson S.C."/>
            <person name="Barbeau R.A."/>
            <person name="Hamilton E.P."/>
            <person name="Orias E."/>
        </authorList>
    </citation>
    <scope>NUCLEOTIDE SEQUENCE [LARGE SCALE GENOMIC DNA]</scope>
    <source>
        <strain evidence="3">SB210</strain>
    </source>
</reference>
<evidence type="ECO:0000313" key="2">
    <source>
        <dbReference type="EMBL" id="EWS74619.1"/>
    </source>
</evidence>
<dbReference type="InParanoid" id="W7XK60"/>
<feature type="transmembrane region" description="Helical" evidence="1">
    <location>
        <begin position="212"/>
        <end position="231"/>
    </location>
</feature>
<feature type="transmembrane region" description="Helical" evidence="1">
    <location>
        <begin position="16"/>
        <end position="34"/>
    </location>
</feature>
<feature type="transmembrane region" description="Helical" evidence="1">
    <location>
        <begin position="69"/>
        <end position="88"/>
    </location>
</feature>
<evidence type="ECO:0000256" key="1">
    <source>
        <dbReference type="SAM" id="Phobius"/>
    </source>
</evidence>
<organism evidence="2 3">
    <name type="scientific">Tetrahymena thermophila (strain SB210)</name>
    <dbReference type="NCBI Taxonomy" id="312017"/>
    <lineage>
        <taxon>Eukaryota</taxon>
        <taxon>Sar</taxon>
        <taxon>Alveolata</taxon>
        <taxon>Ciliophora</taxon>
        <taxon>Intramacronucleata</taxon>
        <taxon>Oligohymenophorea</taxon>
        <taxon>Hymenostomatida</taxon>
        <taxon>Tetrahymenina</taxon>
        <taxon>Tetrahymenidae</taxon>
        <taxon>Tetrahymena</taxon>
    </lineage>
</organism>
<evidence type="ECO:0000313" key="3">
    <source>
        <dbReference type="Proteomes" id="UP000009168"/>
    </source>
</evidence>
<dbReference type="Proteomes" id="UP000009168">
    <property type="component" value="Unassembled WGS sequence"/>
</dbReference>
<gene>
    <name evidence="2" type="ORF">TTHERM_000047754</name>
</gene>
<feature type="transmembrane region" description="Helical" evidence="1">
    <location>
        <begin position="46"/>
        <end position="62"/>
    </location>
</feature>
<protein>
    <submittedName>
        <fullName evidence="2">Transmembrane protein, putative</fullName>
    </submittedName>
</protein>
<proteinExistence type="predicted"/>
<accession>W7XK60</accession>
<keyword evidence="1" id="KW-0472">Membrane</keyword>
<feature type="transmembrane region" description="Helical" evidence="1">
    <location>
        <begin position="173"/>
        <end position="192"/>
    </location>
</feature>
<feature type="transmembrane region" description="Helical" evidence="1">
    <location>
        <begin position="237"/>
        <end position="254"/>
    </location>
</feature>
<dbReference type="EMBL" id="GG662712">
    <property type="protein sequence ID" value="EWS74619.1"/>
    <property type="molecule type" value="Genomic_DNA"/>
</dbReference>
<keyword evidence="1" id="KW-1133">Transmembrane helix</keyword>
<keyword evidence="1 2" id="KW-0812">Transmembrane</keyword>
<name>W7XK60_TETTS</name>
<feature type="transmembrane region" description="Helical" evidence="1">
    <location>
        <begin position="100"/>
        <end position="117"/>
    </location>
</feature>
<sequence>MSEDDYWSEIWKSAKANICLLAFMIPFLLHMLEIKVQFSFTDYKSYLWSFFVIYVSVTYGYVCDHLEGLIIFALLFTVQVHSAIFFFQQTIFPLTDLQKVVMTFYLVSICLFMNIMIREYRLKKKNSKVVQKKLLFFVNQCSGTVFAQILFLELGVIDFSNYGKILNEYPWDLATYIIFNLLSLFGFIVGIYQMFSKMKKLSKNTYQLQRHWFYFTSLLACVCFLILKWEIATIPELFILLSTYFYIFIVIFSWQSQKWFLVISIVQGITEIVISFKFHGDIDDPWIRICSSINQMFFTRSLAWLFIKVYTYFHGELDEKQKEVVGVFFDM</sequence>
<dbReference type="GeneID" id="24436991"/>
<dbReference type="RefSeq" id="XP_012652841.1">
    <property type="nucleotide sequence ID" value="XM_012797387.1"/>
</dbReference>
<keyword evidence="3" id="KW-1185">Reference proteome</keyword>
<dbReference type="AlphaFoldDB" id="W7XK60"/>
<feature type="transmembrane region" description="Helical" evidence="1">
    <location>
        <begin position="137"/>
        <end position="157"/>
    </location>
</feature>